<feature type="domain" description="HAMP" evidence="12">
    <location>
        <begin position="210"/>
        <end position="263"/>
    </location>
</feature>
<dbReference type="GO" id="GO:0016020">
    <property type="term" value="C:membrane"/>
    <property type="evidence" value="ECO:0007669"/>
    <property type="project" value="UniProtKB-SubCell"/>
</dbReference>
<protein>
    <recommendedName>
        <fullName evidence="3">histidine kinase</fullName>
        <ecNumber evidence="3">2.7.13.3</ecNumber>
    </recommendedName>
</protein>
<dbReference type="Pfam" id="PF02518">
    <property type="entry name" value="HATPase_c"/>
    <property type="match status" value="1"/>
</dbReference>
<dbReference type="SUPFAM" id="SSF52172">
    <property type="entry name" value="CheY-like"/>
    <property type="match status" value="2"/>
</dbReference>
<dbReference type="PROSITE" id="PS51257">
    <property type="entry name" value="PROKAR_LIPOPROTEIN"/>
    <property type="match status" value="1"/>
</dbReference>
<evidence type="ECO:0000256" key="1">
    <source>
        <dbReference type="ARBA" id="ARBA00000085"/>
    </source>
</evidence>
<evidence type="ECO:0000256" key="8">
    <source>
        <dbReference type="PROSITE-ProRule" id="PRU00169"/>
    </source>
</evidence>
<keyword evidence="4 8" id="KW-0597">Phosphoprotein</keyword>
<dbReference type="PROSITE" id="PS50109">
    <property type="entry name" value="HIS_KIN"/>
    <property type="match status" value="1"/>
</dbReference>
<dbReference type="PANTHER" id="PTHR45339">
    <property type="entry name" value="HYBRID SIGNAL TRANSDUCTION HISTIDINE KINASE J"/>
    <property type="match status" value="1"/>
</dbReference>
<dbReference type="Gene3D" id="3.30.565.10">
    <property type="entry name" value="Histidine kinase-like ATPase, C-terminal domain"/>
    <property type="match status" value="1"/>
</dbReference>
<feature type="domain" description="Response regulatory" evidence="11">
    <location>
        <begin position="717"/>
        <end position="837"/>
    </location>
</feature>
<dbReference type="InterPro" id="IPR036097">
    <property type="entry name" value="HisK_dim/P_sf"/>
</dbReference>
<keyword evidence="9" id="KW-0472">Membrane</keyword>
<dbReference type="CDD" id="cd00156">
    <property type="entry name" value="REC"/>
    <property type="match status" value="1"/>
</dbReference>
<dbReference type="Gene3D" id="6.10.340.10">
    <property type="match status" value="1"/>
</dbReference>
<dbReference type="AlphaFoldDB" id="A0A212IX53"/>
<keyword evidence="9" id="KW-1133">Transmembrane helix</keyword>
<comment type="catalytic activity">
    <reaction evidence="1">
        <text>ATP + protein L-histidine = ADP + protein N-phospho-L-histidine.</text>
        <dbReference type="EC" id="2.7.13.3"/>
    </reaction>
</comment>
<evidence type="ECO:0000259" key="11">
    <source>
        <dbReference type="PROSITE" id="PS50110"/>
    </source>
</evidence>
<dbReference type="Pfam" id="PF00512">
    <property type="entry name" value="HisKA"/>
    <property type="match status" value="1"/>
</dbReference>
<dbReference type="Pfam" id="PF00072">
    <property type="entry name" value="Response_reg"/>
    <property type="match status" value="2"/>
</dbReference>
<evidence type="ECO:0000259" key="12">
    <source>
        <dbReference type="PROSITE" id="PS50885"/>
    </source>
</evidence>
<dbReference type="Pfam" id="PF00672">
    <property type="entry name" value="HAMP"/>
    <property type="match status" value="1"/>
</dbReference>
<dbReference type="PANTHER" id="PTHR45339:SF1">
    <property type="entry name" value="HYBRID SIGNAL TRANSDUCTION HISTIDINE KINASE J"/>
    <property type="match status" value="1"/>
</dbReference>
<dbReference type="SUPFAM" id="SSF158472">
    <property type="entry name" value="HAMP domain-like"/>
    <property type="match status" value="1"/>
</dbReference>
<keyword evidence="6 13" id="KW-0418">Kinase</keyword>
<evidence type="ECO:0000256" key="2">
    <source>
        <dbReference type="ARBA" id="ARBA00004370"/>
    </source>
</evidence>
<dbReference type="SMART" id="SM00387">
    <property type="entry name" value="HATPase_c"/>
    <property type="match status" value="1"/>
</dbReference>
<dbReference type="InterPro" id="IPR005467">
    <property type="entry name" value="His_kinase_dom"/>
</dbReference>
<evidence type="ECO:0000256" key="6">
    <source>
        <dbReference type="ARBA" id="ARBA00022777"/>
    </source>
</evidence>
<dbReference type="EC" id="2.7.13.3" evidence="3"/>
<dbReference type="InterPro" id="IPR011006">
    <property type="entry name" value="CheY-like_superfamily"/>
</dbReference>
<dbReference type="InterPro" id="IPR001789">
    <property type="entry name" value="Sig_transdc_resp-reg_receiver"/>
</dbReference>
<dbReference type="GO" id="GO:0000155">
    <property type="term" value="F:phosphorelay sensor kinase activity"/>
    <property type="evidence" value="ECO:0007669"/>
    <property type="project" value="InterPro"/>
</dbReference>
<dbReference type="SMART" id="SM00448">
    <property type="entry name" value="REC"/>
    <property type="match status" value="2"/>
</dbReference>
<dbReference type="SUPFAM" id="SSF47384">
    <property type="entry name" value="Homodimeric domain of signal transducing histidine kinase"/>
    <property type="match status" value="1"/>
</dbReference>
<gene>
    <name evidence="13" type="ORF">KL86DPRO_10199</name>
</gene>
<dbReference type="Gene3D" id="1.10.287.130">
    <property type="match status" value="1"/>
</dbReference>
<dbReference type="InterPro" id="IPR036890">
    <property type="entry name" value="HATPase_C_sf"/>
</dbReference>
<feature type="transmembrane region" description="Helical" evidence="9">
    <location>
        <begin position="12"/>
        <end position="33"/>
    </location>
</feature>
<dbReference type="InterPro" id="IPR003594">
    <property type="entry name" value="HATPase_dom"/>
</dbReference>
<dbReference type="InterPro" id="IPR004358">
    <property type="entry name" value="Sig_transdc_His_kin-like_C"/>
</dbReference>
<keyword evidence="5 13" id="KW-0808">Transferase</keyword>
<dbReference type="SUPFAM" id="SSF55874">
    <property type="entry name" value="ATPase domain of HSP90 chaperone/DNA topoisomerase II/histidine kinase"/>
    <property type="match status" value="1"/>
</dbReference>
<keyword evidence="9" id="KW-0812">Transmembrane</keyword>
<dbReference type="CDD" id="cd16922">
    <property type="entry name" value="HATPase_EvgS-ArcB-TorS-like"/>
    <property type="match status" value="1"/>
</dbReference>
<feature type="transmembrane region" description="Helical" evidence="9">
    <location>
        <begin position="185"/>
        <end position="208"/>
    </location>
</feature>
<dbReference type="FunFam" id="3.30.565.10:FF:000010">
    <property type="entry name" value="Sensor histidine kinase RcsC"/>
    <property type="match status" value="1"/>
</dbReference>
<dbReference type="EMBL" id="FLUQ01000001">
    <property type="protein sequence ID" value="SBV91485.1"/>
    <property type="molecule type" value="Genomic_DNA"/>
</dbReference>
<dbReference type="PROSITE" id="PS50110">
    <property type="entry name" value="RESPONSE_REGULATORY"/>
    <property type="match status" value="2"/>
</dbReference>
<name>A0A212IX53_9DELT</name>
<dbReference type="InterPro" id="IPR003660">
    <property type="entry name" value="HAMP_dom"/>
</dbReference>
<feature type="domain" description="Histidine kinase" evidence="10">
    <location>
        <begin position="337"/>
        <end position="559"/>
    </location>
</feature>
<accession>A0A212IX53</accession>
<feature type="domain" description="HAMP" evidence="12">
    <location>
        <begin position="264"/>
        <end position="308"/>
    </location>
</feature>
<evidence type="ECO:0000256" key="5">
    <source>
        <dbReference type="ARBA" id="ARBA00022679"/>
    </source>
</evidence>
<reference evidence="13" key="1">
    <citation type="submission" date="2016-04" db="EMBL/GenBank/DDBJ databases">
        <authorList>
            <person name="Evans L.H."/>
            <person name="Alamgir A."/>
            <person name="Owens N."/>
            <person name="Weber N.D."/>
            <person name="Virtaneva K."/>
            <person name="Barbian K."/>
            <person name="Babar A."/>
            <person name="Rosenke K."/>
        </authorList>
    </citation>
    <scope>NUCLEOTIDE SEQUENCE</scope>
    <source>
        <strain evidence="13">86</strain>
    </source>
</reference>
<dbReference type="PROSITE" id="PS50885">
    <property type="entry name" value="HAMP"/>
    <property type="match status" value="2"/>
</dbReference>
<dbReference type="PRINTS" id="PR00344">
    <property type="entry name" value="BCTRLSENSOR"/>
</dbReference>
<dbReference type="CDD" id="cd00082">
    <property type="entry name" value="HisKA"/>
    <property type="match status" value="1"/>
</dbReference>
<evidence type="ECO:0000259" key="10">
    <source>
        <dbReference type="PROSITE" id="PS50109"/>
    </source>
</evidence>
<dbReference type="InterPro" id="IPR003661">
    <property type="entry name" value="HisK_dim/P_dom"/>
</dbReference>
<evidence type="ECO:0000313" key="13">
    <source>
        <dbReference type="EMBL" id="SBV91485.1"/>
    </source>
</evidence>
<evidence type="ECO:0000256" key="3">
    <source>
        <dbReference type="ARBA" id="ARBA00012438"/>
    </source>
</evidence>
<dbReference type="Gene3D" id="3.40.50.2300">
    <property type="match status" value="2"/>
</dbReference>
<sequence>MKKSIKQSTLTAILNITSLLLLLLSCMAFFFIIKYTNAANDAYDNRYNLTANAKRFMEGSAYLTDEVRAYAATEDSIHYDNYWNEVNVVKNRDIAVANMRKIGITQAEEKLVEKMFSLSNNLIPLEEKSMVLAAEGKRKEALDAVYSEGYENWISRIRQAQTEFIATLGVRTESEVTSLLTLSRWWTAITVACLAVTAAIQIISALALHTRVIRPIVAIRDEMLQIARGNLHSGFNAVPDTSEIGMLIGSIQSTKSELNKYIGDISEKLAAIAAGNLQTRVVIDYIGDFAEIKTAINEITRILSEQREQDKNSREKLREAYKAANDANQAKSSFLSTMSHEIRTPMNAVIGMTNIALTSTEAARKDYCLEKIADASVHLLGVINDVLDMSKIDANKFELASAECNVEKMLLKIVNFITFRMDEKRQKLRVVIDDALPRTIITDEQRLSQVITNLLTNAAKFTPEDGSIHLSARLEEKTDNDCVLCISVQDTGIGISEEQQKKLFTSFTQADADISRRFGGTGLGLAISKSIVEKMNGRIWIESREGQGATFSFTMRAGLGSENQADSPADPAVAWEKLRVLVVDDEPEVRECFQHIAERLGFHCDAVPGGPEACEKITSQAPHDIYFIDWSLPGMNGVELIRRIRELGCGNAAFIMSSATEWVMIEKEAREAGIADFIPKPLFPSVVTDAMAQCLGVGACLPGGKQDGGQPDFSGRRILLVEDVAINREIVLSLLEPTGLAITCSENGSSAVAAMETRARDFDMIFMDVHMPEMDGYEATRRIRAMEDEHARTIPIIAMTANVFREDIEKCLSAGMNGHVGKPLNLGKVLEQLTAHLPG</sequence>
<comment type="subcellular location">
    <subcellularLocation>
        <location evidence="2">Membrane</location>
    </subcellularLocation>
</comment>
<organism evidence="13">
    <name type="scientific">uncultured delta proteobacterium</name>
    <dbReference type="NCBI Taxonomy" id="34034"/>
    <lineage>
        <taxon>Bacteria</taxon>
        <taxon>Deltaproteobacteria</taxon>
        <taxon>environmental samples</taxon>
    </lineage>
</organism>
<evidence type="ECO:0000256" key="9">
    <source>
        <dbReference type="SAM" id="Phobius"/>
    </source>
</evidence>
<evidence type="ECO:0000256" key="7">
    <source>
        <dbReference type="ARBA" id="ARBA00023012"/>
    </source>
</evidence>
<proteinExistence type="predicted"/>
<dbReference type="CDD" id="cd17546">
    <property type="entry name" value="REC_hyHK_CKI1_RcsC-like"/>
    <property type="match status" value="1"/>
</dbReference>
<evidence type="ECO:0000256" key="4">
    <source>
        <dbReference type="ARBA" id="ARBA00022553"/>
    </source>
</evidence>
<dbReference type="SMART" id="SM00388">
    <property type="entry name" value="HisKA"/>
    <property type="match status" value="1"/>
</dbReference>
<feature type="modified residue" description="4-aspartylphosphate" evidence="8">
    <location>
        <position position="629"/>
    </location>
</feature>
<feature type="domain" description="Response regulatory" evidence="11">
    <location>
        <begin position="579"/>
        <end position="695"/>
    </location>
</feature>
<keyword evidence="7" id="KW-0902">Two-component regulatory system</keyword>
<feature type="modified residue" description="4-aspartylphosphate" evidence="8">
    <location>
        <position position="768"/>
    </location>
</feature>